<dbReference type="AlphaFoldDB" id="A0A392PPX4"/>
<protein>
    <submittedName>
        <fullName evidence="1">Uncharacterized protein</fullName>
    </submittedName>
</protein>
<proteinExistence type="predicted"/>
<dbReference type="EMBL" id="LXQA010086323">
    <property type="protein sequence ID" value="MCI12965.1"/>
    <property type="molecule type" value="Genomic_DNA"/>
</dbReference>
<accession>A0A392PPX4</accession>
<name>A0A392PPX4_9FABA</name>
<organism evidence="1 2">
    <name type="scientific">Trifolium medium</name>
    <dbReference type="NCBI Taxonomy" id="97028"/>
    <lineage>
        <taxon>Eukaryota</taxon>
        <taxon>Viridiplantae</taxon>
        <taxon>Streptophyta</taxon>
        <taxon>Embryophyta</taxon>
        <taxon>Tracheophyta</taxon>
        <taxon>Spermatophyta</taxon>
        <taxon>Magnoliopsida</taxon>
        <taxon>eudicotyledons</taxon>
        <taxon>Gunneridae</taxon>
        <taxon>Pentapetalae</taxon>
        <taxon>rosids</taxon>
        <taxon>fabids</taxon>
        <taxon>Fabales</taxon>
        <taxon>Fabaceae</taxon>
        <taxon>Papilionoideae</taxon>
        <taxon>50 kb inversion clade</taxon>
        <taxon>NPAAA clade</taxon>
        <taxon>Hologalegina</taxon>
        <taxon>IRL clade</taxon>
        <taxon>Trifolieae</taxon>
        <taxon>Trifolium</taxon>
    </lineage>
</organism>
<feature type="non-terminal residue" evidence="1">
    <location>
        <position position="1"/>
    </location>
</feature>
<reference evidence="1 2" key="1">
    <citation type="journal article" date="2018" name="Front. Plant Sci.">
        <title>Red Clover (Trifolium pratense) and Zigzag Clover (T. medium) - A Picture of Genomic Similarities and Differences.</title>
        <authorList>
            <person name="Dluhosova J."/>
            <person name="Istvanek J."/>
            <person name="Nedelnik J."/>
            <person name="Repkova J."/>
        </authorList>
    </citation>
    <scope>NUCLEOTIDE SEQUENCE [LARGE SCALE GENOMIC DNA]</scope>
    <source>
        <strain evidence="2">cv. 10/8</strain>
        <tissue evidence="1">Leaf</tissue>
    </source>
</reference>
<evidence type="ECO:0000313" key="2">
    <source>
        <dbReference type="Proteomes" id="UP000265520"/>
    </source>
</evidence>
<dbReference type="Proteomes" id="UP000265520">
    <property type="component" value="Unassembled WGS sequence"/>
</dbReference>
<sequence>KLFPCVYLKLALFWCGENIASWPIICDGILLRFSVMQEIQWEWFIGDVVSEESCIVVSLN</sequence>
<evidence type="ECO:0000313" key="1">
    <source>
        <dbReference type="EMBL" id="MCI12965.1"/>
    </source>
</evidence>
<comment type="caution">
    <text evidence="1">The sequence shown here is derived from an EMBL/GenBank/DDBJ whole genome shotgun (WGS) entry which is preliminary data.</text>
</comment>
<keyword evidence="2" id="KW-1185">Reference proteome</keyword>